<protein>
    <submittedName>
        <fullName evidence="1">Uncharacterized protein</fullName>
    </submittedName>
</protein>
<accession>A0A2K0WV74</accession>
<evidence type="ECO:0000313" key="1">
    <source>
        <dbReference type="EMBL" id="PNP86178.1"/>
    </source>
</evidence>
<organism evidence="1 2">
    <name type="scientific">Gibberella nygamai</name>
    <name type="common">Bean root rot disease fungus</name>
    <name type="synonym">Fusarium nygamai</name>
    <dbReference type="NCBI Taxonomy" id="42673"/>
    <lineage>
        <taxon>Eukaryota</taxon>
        <taxon>Fungi</taxon>
        <taxon>Dikarya</taxon>
        <taxon>Ascomycota</taxon>
        <taxon>Pezizomycotina</taxon>
        <taxon>Sordariomycetes</taxon>
        <taxon>Hypocreomycetidae</taxon>
        <taxon>Hypocreales</taxon>
        <taxon>Nectriaceae</taxon>
        <taxon>Fusarium</taxon>
        <taxon>Fusarium fujikuroi species complex</taxon>
    </lineage>
</organism>
<name>A0A2K0WV74_GIBNY</name>
<comment type="caution">
    <text evidence="1">The sequence shown here is derived from an EMBL/GenBank/DDBJ whole genome shotgun (WGS) entry which is preliminary data.</text>
</comment>
<keyword evidence="2" id="KW-1185">Reference proteome</keyword>
<evidence type="ECO:0000313" key="2">
    <source>
        <dbReference type="Proteomes" id="UP000236664"/>
    </source>
</evidence>
<dbReference type="Proteomes" id="UP000236664">
    <property type="component" value="Unassembled WGS sequence"/>
</dbReference>
<reference evidence="1 2" key="1">
    <citation type="submission" date="2017-06" db="EMBL/GenBank/DDBJ databases">
        <title>Genome of Fusarium nygamai isolate CS10214.</title>
        <authorList>
            <person name="Gardiner D.M."/>
            <person name="Obanor F."/>
            <person name="Kazan K."/>
        </authorList>
    </citation>
    <scope>NUCLEOTIDE SEQUENCE [LARGE SCALE GENOMIC DNA]</scope>
    <source>
        <strain evidence="1 2">CS10214</strain>
    </source>
</reference>
<dbReference type="EMBL" id="MTQA01000017">
    <property type="protein sequence ID" value="PNP86178.1"/>
    <property type="molecule type" value="Genomic_DNA"/>
</dbReference>
<dbReference type="OrthoDB" id="4636359at2759"/>
<proteinExistence type="predicted"/>
<dbReference type="AlphaFoldDB" id="A0A2K0WV74"/>
<sequence>MLNQYLAHRKYIIRRVLAAELDADMIQDAMAIILPSQSEGMRAYLQAWAKSQLRDPLKHDDDDMLEELNKLHSRLLLLIEDYITKATSPFPRREYLCLPQTQRLLTEGHLMFKGLKVTPRFNSANLTFPERKRFVKAFLMYELLCKIRDFDHLPDLRLPRRRISNAEYEAVRCVHNYVWSLYEAMFAQCHDVRLPPTSMAPLGTGLFSPNIVDFDEETIAKCSGLLGRDIKIGFSTLGYDHLAGFLQYDMANPRERRALKVQLEHVWCFENLTHSDRWDWCLRDLFKRKRKYQDGCESSMYMQLSLDHKEKLRYMIAQQRAWVFFDDSRFYPQESTERPDCLSAKFFVEELIETWAIEAWYSKMRWARVTQGL</sequence>
<gene>
    <name evidence="1" type="ORF">FNYG_00406</name>
</gene>